<accession>A0A943UZ54</accession>
<keyword evidence="2" id="KW-0489">Methyltransferase</keyword>
<gene>
    <name evidence="2" type="ORF">KH142_09655</name>
</gene>
<dbReference type="GO" id="GO:0032259">
    <property type="term" value="P:methylation"/>
    <property type="evidence" value="ECO:0007669"/>
    <property type="project" value="UniProtKB-KW"/>
</dbReference>
<dbReference type="Proteomes" id="UP000727506">
    <property type="component" value="Unassembled WGS sequence"/>
</dbReference>
<dbReference type="InterPro" id="IPR029063">
    <property type="entry name" value="SAM-dependent_MTases_sf"/>
</dbReference>
<dbReference type="InterPro" id="IPR041698">
    <property type="entry name" value="Methyltransf_25"/>
</dbReference>
<reference evidence="2" key="1">
    <citation type="submission" date="2021-02" db="EMBL/GenBank/DDBJ databases">
        <title>Infant gut strain persistence is associated with maternal origin, phylogeny, and functional potential including surface adhesion and iron acquisition.</title>
        <authorList>
            <person name="Lou Y.C."/>
        </authorList>
    </citation>
    <scope>NUCLEOTIDE SEQUENCE</scope>
    <source>
        <strain evidence="2">L2_039_000G1_dasL2_039_000G1_concoct_11</strain>
    </source>
</reference>
<dbReference type="GO" id="GO:0008168">
    <property type="term" value="F:methyltransferase activity"/>
    <property type="evidence" value="ECO:0007669"/>
    <property type="project" value="UniProtKB-KW"/>
</dbReference>
<dbReference type="Gene3D" id="3.40.50.150">
    <property type="entry name" value="Vaccinia Virus protein VP39"/>
    <property type="match status" value="1"/>
</dbReference>
<feature type="domain" description="Methyltransferase" evidence="1">
    <location>
        <begin position="61"/>
        <end position="154"/>
    </location>
</feature>
<comment type="caution">
    <text evidence="2">The sequence shown here is derived from an EMBL/GenBank/DDBJ whole genome shotgun (WGS) entry which is preliminary data.</text>
</comment>
<dbReference type="CDD" id="cd02440">
    <property type="entry name" value="AdoMet_MTases"/>
    <property type="match status" value="1"/>
</dbReference>
<sequence length="297" mass="33204">MREGSMIDFEKEWELVQRTRPKPNDAHGWNKRSARYDNKDAKNAYAHDFLKLAGIYDGESVFDMGCGTGTLAIMLAKRGCAVHAADFSEGMLEKLAENARMHDVDTIDAFKMSWEDDWPAFGVEDDMVDVAIASRSMAVPRLDEALDKLTRIARRKCCITMTTGAAPYVDSRILSAIGVPAASTKDYLYAFGILAQKGFEPTVDYIYSTRKDTFDSHAEALADFSRMIDRCGTPLTDAERDAAYGRLSAWLEEHIVENPDAGKPDKKGMPEGLLCLDVLRVVSWAFISWDTRPQDAY</sequence>
<organism evidence="2 3">
    <name type="scientific">Slackia piriformis</name>
    <dbReference type="NCBI Taxonomy" id="626934"/>
    <lineage>
        <taxon>Bacteria</taxon>
        <taxon>Bacillati</taxon>
        <taxon>Actinomycetota</taxon>
        <taxon>Coriobacteriia</taxon>
        <taxon>Eggerthellales</taxon>
        <taxon>Eggerthellaceae</taxon>
        <taxon>Slackia</taxon>
    </lineage>
</organism>
<dbReference type="EMBL" id="JAGZSV010000275">
    <property type="protein sequence ID" value="MBS6941709.1"/>
    <property type="molecule type" value="Genomic_DNA"/>
</dbReference>
<dbReference type="SUPFAM" id="SSF53335">
    <property type="entry name" value="S-adenosyl-L-methionine-dependent methyltransferases"/>
    <property type="match status" value="1"/>
</dbReference>
<name>A0A943UZ54_9ACTN</name>
<evidence type="ECO:0000259" key="1">
    <source>
        <dbReference type="Pfam" id="PF13649"/>
    </source>
</evidence>
<dbReference type="AlphaFoldDB" id="A0A943UZ54"/>
<dbReference type="Pfam" id="PF13649">
    <property type="entry name" value="Methyltransf_25"/>
    <property type="match status" value="1"/>
</dbReference>
<evidence type="ECO:0000313" key="2">
    <source>
        <dbReference type="EMBL" id="MBS6941709.1"/>
    </source>
</evidence>
<protein>
    <submittedName>
        <fullName evidence="2">Class I SAM-dependent methyltransferase</fullName>
    </submittedName>
</protein>
<evidence type="ECO:0000313" key="3">
    <source>
        <dbReference type="Proteomes" id="UP000727506"/>
    </source>
</evidence>
<keyword evidence="2" id="KW-0808">Transferase</keyword>
<proteinExistence type="predicted"/>